<sequence length="99" mass="10952">MCSTECCTVLCVLGLQVSRFGVETSSPCPANQFLHPHGICCEFCPIGTFMFKPCQVPGSNPLCAPCEMGTSYMDKDNNMTMCRQCSVCDPGKQFHFIYF</sequence>
<dbReference type="GO" id="GO:0097527">
    <property type="term" value="P:necroptotic signaling pathway"/>
    <property type="evidence" value="ECO:0007669"/>
    <property type="project" value="TreeGrafter"/>
</dbReference>
<dbReference type="SUPFAM" id="SSF57586">
    <property type="entry name" value="TNF receptor-like"/>
    <property type="match status" value="1"/>
</dbReference>
<dbReference type="PANTHER" id="PTHR46874">
    <property type="entry name" value="TUMOR NECROSIS FACTOR RECEPTOR SUPERFAMILY MEMBER 6"/>
    <property type="match status" value="1"/>
</dbReference>
<dbReference type="GO" id="GO:0006924">
    <property type="term" value="P:activation-induced cell death of T cells"/>
    <property type="evidence" value="ECO:0007669"/>
    <property type="project" value="TreeGrafter"/>
</dbReference>
<dbReference type="Ensembl" id="ENSEBUT00000019672.1">
    <property type="protein sequence ID" value="ENSEBUP00000019096.1"/>
    <property type="gene ID" value="ENSEBUG00000011903.1"/>
</dbReference>
<feature type="chain" id="PRO_5034403860" description="TNFR-Cys domain-containing protein" evidence="1">
    <location>
        <begin position="22"/>
        <end position="99"/>
    </location>
</feature>
<evidence type="ECO:0000259" key="2">
    <source>
        <dbReference type="Pfam" id="PF00020"/>
    </source>
</evidence>
<dbReference type="GO" id="GO:0005031">
    <property type="term" value="F:tumor necrosis factor receptor activity"/>
    <property type="evidence" value="ECO:0007669"/>
    <property type="project" value="TreeGrafter"/>
</dbReference>
<protein>
    <recommendedName>
        <fullName evidence="2">TNFR-Cys domain-containing protein</fullName>
    </recommendedName>
</protein>
<dbReference type="AlphaFoldDB" id="A0A8C4QQS1"/>
<dbReference type="GO" id="GO:0097192">
    <property type="term" value="P:extrinsic apoptotic signaling pathway in absence of ligand"/>
    <property type="evidence" value="ECO:0007669"/>
    <property type="project" value="TreeGrafter"/>
</dbReference>
<organism evidence="3 4">
    <name type="scientific">Eptatretus burgeri</name>
    <name type="common">Inshore hagfish</name>
    <dbReference type="NCBI Taxonomy" id="7764"/>
    <lineage>
        <taxon>Eukaryota</taxon>
        <taxon>Metazoa</taxon>
        <taxon>Chordata</taxon>
        <taxon>Craniata</taxon>
        <taxon>Vertebrata</taxon>
        <taxon>Cyclostomata</taxon>
        <taxon>Myxini</taxon>
        <taxon>Myxiniformes</taxon>
        <taxon>Myxinidae</taxon>
        <taxon>Eptatretinae</taxon>
        <taxon>Eptatretus</taxon>
    </lineage>
</organism>
<feature type="signal peptide" evidence="1">
    <location>
        <begin position="1"/>
        <end position="21"/>
    </location>
</feature>
<keyword evidence="4" id="KW-1185">Reference proteome</keyword>
<dbReference type="InterPro" id="IPR001368">
    <property type="entry name" value="TNFR/NGFR_Cys_rich_reg"/>
</dbReference>
<dbReference type="GO" id="GO:0097049">
    <property type="term" value="P:motor neuron apoptotic process"/>
    <property type="evidence" value="ECO:0007669"/>
    <property type="project" value="TreeGrafter"/>
</dbReference>
<keyword evidence="1" id="KW-0732">Signal</keyword>
<reference evidence="3" key="1">
    <citation type="submission" date="2025-08" db="UniProtKB">
        <authorList>
            <consortium name="Ensembl"/>
        </authorList>
    </citation>
    <scope>IDENTIFICATION</scope>
</reference>
<name>A0A8C4QQS1_EPTBU</name>
<dbReference type="GO" id="GO:0031265">
    <property type="term" value="C:CD95 death-inducing signaling complex"/>
    <property type="evidence" value="ECO:0007669"/>
    <property type="project" value="TreeGrafter"/>
</dbReference>
<dbReference type="GO" id="GO:0045121">
    <property type="term" value="C:membrane raft"/>
    <property type="evidence" value="ECO:0007669"/>
    <property type="project" value="TreeGrafter"/>
</dbReference>
<dbReference type="Proteomes" id="UP000694388">
    <property type="component" value="Unplaced"/>
</dbReference>
<dbReference type="GeneTree" id="ENSGT00930000152723"/>
<feature type="domain" description="TNFR-Cys" evidence="2">
    <location>
        <begin position="66"/>
        <end position="92"/>
    </location>
</feature>
<evidence type="ECO:0000256" key="1">
    <source>
        <dbReference type="SAM" id="SignalP"/>
    </source>
</evidence>
<dbReference type="GO" id="GO:0009897">
    <property type="term" value="C:external side of plasma membrane"/>
    <property type="evidence" value="ECO:0007669"/>
    <property type="project" value="TreeGrafter"/>
</dbReference>
<reference evidence="3" key="2">
    <citation type="submission" date="2025-09" db="UniProtKB">
        <authorList>
            <consortium name="Ensembl"/>
        </authorList>
    </citation>
    <scope>IDENTIFICATION</scope>
</reference>
<dbReference type="GO" id="GO:0032872">
    <property type="term" value="P:regulation of stress-activated MAPK cascade"/>
    <property type="evidence" value="ECO:0007669"/>
    <property type="project" value="TreeGrafter"/>
</dbReference>
<evidence type="ECO:0000313" key="4">
    <source>
        <dbReference type="Proteomes" id="UP000694388"/>
    </source>
</evidence>
<proteinExistence type="predicted"/>
<evidence type="ECO:0000313" key="3">
    <source>
        <dbReference type="Ensembl" id="ENSEBUP00000019096.1"/>
    </source>
</evidence>
<dbReference type="Gene3D" id="2.10.50.10">
    <property type="entry name" value="Tumor Necrosis Factor Receptor, subunit A, domain 2"/>
    <property type="match status" value="1"/>
</dbReference>
<dbReference type="Pfam" id="PF00020">
    <property type="entry name" value="TNFR_c6"/>
    <property type="match status" value="1"/>
</dbReference>
<accession>A0A8C4QQS1</accession>
<dbReference type="OMA" id="CSTECCT"/>
<dbReference type="GO" id="GO:0043066">
    <property type="term" value="P:negative regulation of apoptotic process"/>
    <property type="evidence" value="ECO:0007669"/>
    <property type="project" value="TreeGrafter"/>
</dbReference>
<dbReference type="PANTHER" id="PTHR46874:SF1">
    <property type="entry name" value="TUMOR NECROSIS FACTOR RECEPTOR SUPERFAMILY MEMBER 6"/>
    <property type="match status" value="1"/>
</dbReference>